<proteinExistence type="predicted"/>
<protein>
    <recommendedName>
        <fullName evidence="8">ABC transmembrane type-1 domain-containing protein</fullName>
    </recommendedName>
</protein>
<dbReference type="PANTHER" id="PTHR30193:SF37">
    <property type="entry name" value="INNER MEMBRANE ABC TRANSPORTER PERMEASE PROTEIN YCJO"/>
    <property type="match status" value="1"/>
</dbReference>
<name>A0A0F8VZS3_9ZZZZ</name>
<evidence type="ECO:0000256" key="7">
    <source>
        <dbReference type="SAM" id="Phobius"/>
    </source>
</evidence>
<evidence type="ECO:0000256" key="6">
    <source>
        <dbReference type="ARBA" id="ARBA00023136"/>
    </source>
</evidence>
<evidence type="ECO:0000256" key="1">
    <source>
        <dbReference type="ARBA" id="ARBA00004651"/>
    </source>
</evidence>
<dbReference type="SUPFAM" id="SSF161098">
    <property type="entry name" value="MetI-like"/>
    <property type="match status" value="1"/>
</dbReference>
<evidence type="ECO:0000256" key="5">
    <source>
        <dbReference type="ARBA" id="ARBA00022989"/>
    </source>
</evidence>
<dbReference type="GO" id="GO:0005886">
    <property type="term" value="C:plasma membrane"/>
    <property type="evidence" value="ECO:0007669"/>
    <property type="project" value="UniProtKB-SubCell"/>
</dbReference>
<evidence type="ECO:0000259" key="8">
    <source>
        <dbReference type="PROSITE" id="PS50928"/>
    </source>
</evidence>
<feature type="transmembrane region" description="Helical" evidence="7">
    <location>
        <begin position="147"/>
        <end position="172"/>
    </location>
</feature>
<dbReference type="CDD" id="cd06261">
    <property type="entry name" value="TM_PBP2"/>
    <property type="match status" value="1"/>
</dbReference>
<dbReference type="Pfam" id="PF00528">
    <property type="entry name" value="BPD_transp_1"/>
    <property type="match status" value="1"/>
</dbReference>
<sequence length="287" mass="32550">YKSIKPYIYLIPALMIFFVFVLSPIIFSVTLSYYGFTGYDSNVFKKYVGLDNYRILFNDKYFWISLKNTVYFVGASISIQVAAALFLAIIIFIGRFRFSVLIRTIIFFPGILAPVSVSLAWRRMLEQDGVINQILGIDFSWLSSVQLAIWCVIFVSIWQWVGYNLIIFYAGLQSLDIQLLEAADVDGANWFTKIVRVIIPCLVPTIILNVILNLIGSFRVFDIVYVLTRGGPVHQSEVLTTIMYYYSFAANGPNKMGVGSAVAVIMFVVVILFGVARILSLKRREVK</sequence>
<keyword evidence="4 7" id="KW-0812">Transmembrane</keyword>
<dbReference type="PROSITE" id="PS50928">
    <property type="entry name" value="ABC_TM1"/>
    <property type="match status" value="1"/>
</dbReference>
<dbReference type="GO" id="GO:0055085">
    <property type="term" value="P:transmembrane transport"/>
    <property type="evidence" value="ECO:0007669"/>
    <property type="project" value="InterPro"/>
</dbReference>
<feature type="non-terminal residue" evidence="9">
    <location>
        <position position="1"/>
    </location>
</feature>
<comment type="subcellular location">
    <subcellularLocation>
        <location evidence="1">Cell membrane</location>
        <topology evidence="1">Multi-pass membrane protein</topology>
    </subcellularLocation>
</comment>
<evidence type="ECO:0000256" key="4">
    <source>
        <dbReference type="ARBA" id="ARBA00022692"/>
    </source>
</evidence>
<reference evidence="9" key="1">
    <citation type="journal article" date="2015" name="Nature">
        <title>Complex archaea that bridge the gap between prokaryotes and eukaryotes.</title>
        <authorList>
            <person name="Spang A."/>
            <person name="Saw J.H."/>
            <person name="Jorgensen S.L."/>
            <person name="Zaremba-Niedzwiedzka K."/>
            <person name="Martijn J."/>
            <person name="Lind A.E."/>
            <person name="van Eijk R."/>
            <person name="Schleper C."/>
            <person name="Guy L."/>
            <person name="Ettema T.J."/>
        </authorList>
    </citation>
    <scope>NUCLEOTIDE SEQUENCE</scope>
</reference>
<dbReference type="SUPFAM" id="SSF160964">
    <property type="entry name" value="MalF N-terminal region-like"/>
    <property type="match status" value="1"/>
</dbReference>
<keyword evidence="3" id="KW-1003">Cell membrane</keyword>
<comment type="caution">
    <text evidence="9">The sequence shown here is derived from an EMBL/GenBank/DDBJ whole genome shotgun (WGS) entry which is preliminary data.</text>
</comment>
<dbReference type="PANTHER" id="PTHR30193">
    <property type="entry name" value="ABC TRANSPORTER PERMEASE PROTEIN"/>
    <property type="match status" value="1"/>
</dbReference>
<dbReference type="InterPro" id="IPR000515">
    <property type="entry name" value="MetI-like"/>
</dbReference>
<evidence type="ECO:0000256" key="2">
    <source>
        <dbReference type="ARBA" id="ARBA00022448"/>
    </source>
</evidence>
<dbReference type="InterPro" id="IPR035906">
    <property type="entry name" value="MetI-like_sf"/>
</dbReference>
<feature type="transmembrane region" description="Helical" evidence="7">
    <location>
        <begin position="100"/>
        <end position="121"/>
    </location>
</feature>
<feature type="domain" description="ABC transmembrane type-1" evidence="8">
    <location>
        <begin position="66"/>
        <end position="277"/>
    </location>
</feature>
<keyword evidence="2" id="KW-0813">Transport</keyword>
<dbReference type="EMBL" id="LAZR01068323">
    <property type="protein sequence ID" value="KKK49853.1"/>
    <property type="molecule type" value="Genomic_DNA"/>
</dbReference>
<feature type="transmembrane region" description="Helical" evidence="7">
    <location>
        <begin position="70"/>
        <end position="93"/>
    </location>
</feature>
<evidence type="ECO:0000313" key="9">
    <source>
        <dbReference type="EMBL" id="KKK49853.1"/>
    </source>
</evidence>
<evidence type="ECO:0000256" key="3">
    <source>
        <dbReference type="ARBA" id="ARBA00022475"/>
    </source>
</evidence>
<keyword evidence="5 7" id="KW-1133">Transmembrane helix</keyword>
<dbReference type="InterPro" id="IPR051393">
    <property type="entry name" value="ABC_transporter_permease"/>
</dbReference>
<feature type="transmembrane region" description="Helical" evidence="7">
    <location>
        <begin position="256"/>
        <end position="279"/>
    </location>
</feature>
<accession>A0A0F8VZS3</accession>
<organism evidence="9">
    <name type="scientific">marine sediment metagenome</name>
    <dbReference type="NCBI Taxonomy" id="412755"/>
    <lineage>
        <taxon>unclassified sequences</taxon>
        <taxon>metagenomes</taxon>
        <taxon>ecological metagenomes</taxon>
    </lineage>
</organism>
<keyword evidence="6 7" id="KW-0472">Membrane</keyword>
<feature type="transmembrane region" description="Helical" evidence="7">
    <location>
        <begin position="193"/>
        <end position="215"/>
    </location>
</feature>
<feature type="transmembrane region" description="Helical" evidence="7">
    <location>
        <begin position="7"/>
        <end position="36"/>
    </location>
</feature>
<gene>
    <name evidence="9" type="ORF">LCGC14_3130860</name>
</gene>
<dbReference type="Gene3D" id="1.10.3720.10">
    <property type="entry name" value="MetI-like"/>
    <property type="match status" value="1"/>
</dbReference>
<dbReference type="AlphaFoldDB" id="A0A0F8VZS3"/>